<proteinExistence type="inferred from homology"/>
<evidence type="ECO:0000313" key="9">
    <source>
        <dbReference type="EMBL" id="RKF13229.1"/>
    </source>
</evidence>
<keyword evidence="6 7" id="KW-0472">Membrane</keyword>
<dbReference type="Gene3D" id="3.40.50.720">
    <property type="entry name" value="NAD(P)-binding Rossmann-like Domain"/>
    <property type="match status" value="1"/>
</dbReference>
<feature type="transmembrane region" description="Helical" evidence="7">
    <location>
        <begin position="281"/>
        <end position="302"/>
    </location>
</feature>
<keyword evidence="10" id="KW-1185">Reference proteome</keyword>
<dbReference type="PANTHER" id="PTHR30576:SF21">
    <property type="entry name" value="UDP-GLUCOSE:UNDECAPRENYL-PHOSPHATE GLUCOSE-1-PHOSPHATE TRANSFERASE"/>
    <property type="match status" value="1"/>
</dbReference>
<dbReference type="AlphaFoldDB" id="A0A420E5V4"/>
<evidence type="ECO:0000256" key="4">
    <source>
        <dbReference type="ARBA" id="ARBA00022692"/>
    </source>
</evidence>
<reference evidence="9 10" key="1">
    <citation type="submission" date="2018-09" db="EMBL/GenBank/DDBJ databases">
        <authorList>
            <person name="Wang Z."/>
        </authorList>
    </citation>
    <scope>NUCLEOTIDE SEQUENCE [LARGE SCALE GENOMIC DNA]</scope>
    <source>
        <strain evidence="9 10">ALS 81</strain>
    </source>
</reference>
<evidence type="ECO:0000256" key="7">
    <source>
        <dbReference type="SAM" id="Phobius"/>
    </source>
</evidence>
<evidence type="ECO:0000256" key="5">
    <source>
        <dbReference type="ARBA" id="ARBA00022989"/>
    </source>
</evidence>
<evidence type="ECO:0000256" key="2">
    <source>
        <dbReference type="ARBA" id="ARBA00006464"/>
    </source>
</evidence>
<comment type="similarity">
    <text evidence="2">Belongs to the bacterial sugar transferase family.</text>
</comment>
<accession>A0A420E5V4</accession>
<dbReference type="InterPro" id="IPR017475">
    <property type="entry name" value="EPS_sugar_tfrase"/>
</dbReference>
<dbReference type="Pfam" id="PF02397">
    <property type="entry name" value="Bac_transf"/>
    <property type="match status" value="1"/>
</dbReference>
<dbReference type="InterPro" id="IPR003362">
    <property type="entry name" value="Bact_transf"/>
</dbReference>
<dbReference type="EMBL" id="RAQO01000012">
    <property type="protein sequence ID" value="RKF13229.1"/>
    <property type="molecule type" value="Genomic_DNA"/>
</dbReference>
<comment type="subcellular location">
    <subcellularLocation>
        <location evidence="1">Membrane</location>
        <topology evidence="1">Multi-pass membrane protein</topology>
    </subcellularLocation>
</comment>
<organism evidence="9 10">
    <name type="scientific">Alginatibacterium sediminis</name>
    <dbReference type="NCBI Taxonomy" id="2164068"/>
    <lineage>
        <taxon>Bacteria</taxon>
        <taxon>Pseudomonadati</taxon>
        <taxon>Pseudomonadota</taxon>
        <taxon>Gammaproteobacteria</taxon>
        <taxon>Alteromonadales</taxon>
        <taxon>Alteromonadaceae</taxon>
        <taxon>Alginatibacterium</taxon>
    </lineage>
</organism>
<gene>
    <name evidence="9" type="ORF">DBZ36_19415</name>
</gene>
<comment type="caution">
    <text evidence="9">The sequence shown here is derived from an EMBL/GenBank/DDBJ whole genome shotgun (WGS) entry which is preliminary data.</text>
</comment>
<evidence type="ECO:0000256" key="6">
    <source>
        <dbReference type="ARBA" id="ARBA00023136"/>
    </source>
</evidence>
<evidence type="ECO:0000259" key="8">
    <source>
        <dbReference type="Pfam" id="PF02397"/>
    </source>
</evidence>
<protein>
    <submittedName>
        <fullName evidence="9">Undecaprenyl-phosphate glucose phosphotransferase</fullName>
        <ecNumber evidence="9">2.7.8.31</ecNumber>
    </submittedName>
</protein>
<feature type="transmembrane region" description="Helical" evidence="7">
    <location>
        <begin position="46"/>
        <end position="67"/>
    </location>
</feature>
<dbReference type="GO" id="GO:0089702">
    <property type="term" value="F:undecaprenyl-phosphate glucose phosphotransferase activity"/>
    <property type="evidence" value="ECO:0007669"/>
    <property type="project" value="UniProtKB-EC"/>
</dbReference>
<keyword evidence="4 7" id="KW-0812">Transmembrane</keyword>
<dbReference type="OrthoDB" id="9808602at2"/>
<feature type="domain" description="Bacterial sugar transferase" evidence="8">
    <location>
        <begin position="276"/>
        <end position="458"/>
    </location>
</feature>
<dbReference type="NCBIfam" id="TIGR03025">
    <property type="entry name" value="EPS_sugtrans"/>
    <property type="match status" value="1"/>
</dbReference>
<dbReference type="GO" id="GO:0016020">
    <property type="term" value="C:membrane"/>
    <property type="evidence" value="ECO:0007669"/>
    <property type="project" value="UniProtKB-SubCell"/>
</dbReference>
<dbReference type="InterPro" id="IPR017473">
    <property type="entry name" value="Undecaprenyl-P_gluc_Ptfrase"/>
</dbReference>
<dbReference type="SUPFAM" id="SSF51735">
    <property type="entry name" value="NAD(P)-binding Rossmann-fold domains"/>
    <property type="match status" value="1"/>
</dbReference>
<dbReference type="InterPro" id="IPR036291">
    <property type="entry name" value="NAD(P)-bd_dom_sf"/>
</dbReference>
<name>A0A420E5V4_9ALTE</name>
<evidence type="ECO:0000256" key="3">
    <source>
        <dbReference type="ARBA" id="ARBA00022679"/>
    </source>
</evidence>
<dbReference type="Proteomes" id="UP000286482">
    <property type="component" value="Unassembled WGS sequence"/>
</dbReference>
<dbReference type="EC" id="2.7.8.31" evidence="9"/>
<feature type="transmembrane region" description="Helical" evidence="7">
    <location>
        <begin position="79"/>
        <end position="100"/>
    </location>
</feature>
<feature type="transmembrane region" description="Helical" evidence="7">
    <location>
        <begin position="12"/>
        <end position="34"/>
    </location>
</feature>
<dbReference type="NCBIfam" id="TIGR03023">
    <property type="entry name" value="WcaJ_sugtrans"/>
    <property type="match status" value="1"/>
</dbReference>
<evidence type="ECO:0000256" key="1">
    <source>
        <dbReference type="ARBA" id="ARBA00004141"/>
    </source>
</evidence>
<dbReference type="GO" id="GO:0009242">
    <property type="term" value="P:colanic acid biosynthetic process"/>
    <property type="evidence" value="ECO:0007669"/>
    <property type="project" value="TreeGrafter"/>
</dbReference>
<dbReference type="Pfam" id="PF13727">
    <property type="entry name" value="CoA_binding_3"/>
    <property type="match status" value="1"/>
</dbReference>
<dbReference type="PANTHER" id="PTHR30576">
    <property type="entry name" value="COLANIC BIOSYNTHESIS UDP-GLUCOSE LIPID CARRIER TRANSFERASE"/>
    <property type="match status" value="1"/>
</dbReference>
<dbReference type="RefSeq" id="WP_120356642.1">
    <property type="nucleotide sequence ID" value="NZ_RAQO01000012.1"/>
</dbReference>
<keyword evidence="3 9" id="KW-0808">Transferase</keyword>
<evidence type="ECO:0000313" key="10">
    <source>
        <dbReference type="Proteomes" id="UP000286482"/>
    </source>
</evidence>
<keyword evidence="5 7" id="KW-1133">Transmembrane helix</keyword>
<feature type="transmembrane region" description="Helical" evidence="7">
    <location>
        <begin position="106"/>
        <end position="129"/>
    </location>
</feature>
<sequence length="466" mass="52963">MGSRKDLIRASGIEFAAIYRLTDLAIVFIVLEIALELRGVALEAQYQLMGVTMYALFLIIAEYLQLYRHMQSIDLFSQLKTVALTWIFSALVLTFLGYFLKVSEQYSRFAIGTWIVITPIALAVARVAYRQLHNMMRTQGYMSRKAAIIGATDCGNRLFQEFEANPQLGIDFVGFFDDRSPQRLPQLDEGQYQSTKRAFELAREGEIDEVYIALPVHSEERIADFLNQLSDTTVTTHLVPDFFAYNLMQSRWVPIGNIPTISVFDSPFSGGSVLVKRLQDIILSAAILLLISPLLLLISIGVKLSSAGPVLFKQDRYGLYGKPIKVWKFRSMSTQDNGDEVRQATQNDPRVTAFGSFLRRTSLDELPQFFNVLAGSMSIVGPRPHAIAHNEEYRQLVHRYMLRHKVKPGITGWAQINGFRGETDTLDKMEMRVKYDLEYIQSWSLWMDVKIVVLTVFKGFVSKAAY</sequence>